<dbReference type="AlphaFoldDB" id="A0AAU9N3M4"/>
<dbReference type="PANTHER" id="PTHR23418:SF4">
    <property type="entry name" value="ACIREDUCTONE DIOXYGENASE 4"/>
    <property type="match status" value="1"/>
</dbReference>
<dbReference type="PANTHER" id="PTHR23418">
    <property type="entry name" value="ACIREDUCTONE DIOXYGENASE"/>
    <property type="match status" value="1"/>
</dbReference>
<dbReference type="Proteomes" id="UP001157418">
    <property type="component" value="Unassembled WGS sequence"/>
</dbReference>
<comment type="caution">
    <text evidence="1">The sequence shown here is derived from an EMBL/GenBank/DDBJ whole genome shotgun (WGS) entry which is preliminary data.</text>
</comment>
<organism evidence="1 2">
    <name type="scientific">Lactuca virosa</name>
    <dbReference type="NCBI Taxonomy" id="75947"/>
    <lineage>
        <taxon>Eukaryota</taxon>
        <taxon>Viridiplantae</taxon>
        <taxon>Streptophyta</taxon>
        <taxon>Embryophyta</taxon>
        <taxon>Tracheophyta</taxon>
        <taxon>Spermatophyta</taxon>
        <taxon>Magnoliopsida</taxon>
        <taxon>eudicotyledons</taxon>
        <taxon>Gunneridae</taxon>
        <taxon>Pentapetalae</taxon>
        <taxon>asterids</taxon>
        <taxon>campanulids</taxon>
        <taxon>Asterales</taxon>
        <taxon>Asteraceae</taxon>
        <taxon>Cichorioideae</taxon>
        <taxon>Cichorieae</taxon>
        <taxon>Lactucinae</taxon>
        <taxon>Lactuca</taxon>
    </lineage>
</organism>
<dbReference type="GO" id="GO:0010309">
    <property type="term" value="F:acireductone dioxygenase [iron(II)-requiring] activity"/>
    <property type="evidence" value="ECO:0007669"/>
    <property type="project" value="InterPro"/>
</dbReference>
<dbReference type="InterPro" id="IPR011051">
    <property type="entry name" value="RmlC_Cupin_sf"/>
</dbReference>
<dbReference type="InterPro" id="IPR004313">
    <property type="entry name" value="ARD"/>
</dbReference>
<protein>
    <recommendedName>
        <fullName evidence="3">1,2-dihydroxy-3-keto-5-methylthiopentene dioxygenase</fullName>
    </recommendedName>
</protein>
<dbReference type="Pfam" id="PF03079">
    <property type="entry name" value="ARD"/>
    <property type="match status" value="2"/>
</dbReference>
<dbReference type="SUPFAM" id="SSF51182">
    <property type="entry name" value="RmlC-like cupins"/>
    <property type="match status" value="1"/>
</dbReference>
<evidence type="ECO:0008006" key="3">
    <source>
        <dbReference type="Google" id="ProtNLM"/>
    </source>
</evidence>
<accession>A0AAU9N3M4</accession>
<sequence>MAILQAWFMDNSHEDPQLPHHRNPYEFVSPDHLAELGVLHWKLNPEKYEEDEELEHIRATRGYNYMDLLDLCPEKVENYEQKLKNFYTEHIHADEEIRYCLEGRIYHRFTLDTSNYIKLMRLFVGEPVWTAFNRPQEEHPARRKYIVNFGEKIGMPLEAH</sequence>
<gene>
    <name evidence="1" type="ORF">LVIROSA_LOCUS21126</name>
</gene>
<evidence type="ECO:0000313" key="1">
    <source>
        <dbReference type="EMBL" id="CAH1434619.1"/>
    </source>
</evidence>
<dbReference type="EMBL" id="CAKMRJ010003741">
    <property type="protein sequence ID" value="CAH1434619.1"/>
    <property type="molecule type" value="Genomic_DNA"/>
</dbReference>
<evidence type="ECO:0000313" key="2">
    <source>
        <dbReference type="Proteomes" id="UP001157418"/>
    </source>
</evidence>
<dbReference type="Gene3D" id="2.60.120.10">
    <property type="entry name" value="Jelly Rolls"/>
    <property type="match status" value="2"/>
</dbReference>
<name>A0AAU9N3M4_9ASTR</name>
<dbReference type="GO" id="GO:0006555">
    <property type="term" value="P:methionine metabolic process"/>
    <property type="evidence" value="ECO:0007669"/>
    <property type="project" value="TreeGrafter"/>
</dbReference>
<keyword evidence="2" id="KW-1185">Reference proteome</keyword>
<proteinExistence type="predicted"/>
<dbReference type="CDD" id="cd02232">
    <property type="entry name" value="cupin_ARD"/>
    <property type="match status" value="1"/>
</dbReference>
<reference evidence="1 2" key="1">
    <citation type="submission" date="2022-01" db="EMBL/GenBank/DDBJ databases">
        <authorList>
            <person name="Xiong W."/>
            <person name="Schranz E."/>
        </authorList>
    </citation>
    <scope>NUCLEOTIDE SEQUENCE [LARGE SCALE GENOMIC DNA]</scope>
</reference>
<dbReference type="InterPro" id="IPR014710">
    <property type="entry name" value="RmlC-like_jellyroll"/>
</dbReference>